<reference evidence="2" key="1">
    <citation type="submission" date="2018-02" db="EMBL/GenBank/DDBJ databases">
        <authorList>
            <person name="Cohen D.B."/>
            <person name="Kent A.D."/>
        </authorList>
    </citation>
    <scope>NUCLEOTIDE SEQUENCE</scope>
</reference>
<accession>A0A2N9F1I6</accession>
<dbReference type="AlphaFoldDB" id="A0A2N9F1I6"/>
<organism evidence="2">
    <name type="scientific">Fagus sylvatica</name>
    <name type="common">Beechnut</name>
    <dbReference type="NCBI Taxonomy" id="28930"/>
    <lineage>
        <taxon>Eukaryota</taxon>
        <taxon>Viridiplantae</taxon>
        <taxon>Streptophyta</taxon>
        <taxon>Embryophyta</taxon>
        <taxon>Tracheophyta</taxon>
        <taxon>Spermatophyta</taxon>
        <taxon>Magnoliopsida</taxon>
        <taxon>eudicotyledons</taxon>
        <taxon>Gunneridae</taxon>
        <taxon>Pentapetalae</taxon>
        <taxon>rosids</taxon>
        <taxon>fabids</taxon>
        <taxon>Fagales</taxon>
        <taxon>Fagaceae</taxon>
        <taxon>Fagus</taxon>
    </lineage>
</organism>
<feature type="region of interest" description="Disordered" evidence="1">
    <location>
        <begin position="1"/>
        <end position="20"/>
    </location>
</feature>
<name>A0A2N9F1I6_FAGSY</name>
<evidence type="ECO:0000313" key="2">
    <source>
        <dbReference type="EMBL" id="SPC80965.1"/>
    </source>
</evidence>
<sequence>MRSVEVRRRRTPRGDGEMRTDSSWALVEVRRRRKPRGEARCERIRAGRWVTSQ</sequence>
<proteinExistence type="predicted"/>
<evidence type="ECO:0000256" key="1">
    <source>
        <dbReference type="SAM" id="MobiDB-lite"/>
    </source>
</evidence>
<protein>
    <submittedName>
        <fullName evidence="2">Uncharacterized protein</fullName>
    </submittedName>
</protein>
<dbReference type="EMBL" id="OIVN01000483">
    <property type="protein sequence ID" value="SPC80965.1"/>
    <property type="molecule type" value="Genomic_DNA"/>
</dbReference>
<gene>
    <name evidence="2" type="ORF">FSB_LOCUS8847</name>
</gene>